<reference evidence="1 2" key="1">
    <citation type="submission" date="2024-03" db="EMBL/GenBank/DDBJ databases">
        <title>The Acrasis kona genome and developmental transcriptomes reveal deep origins of eukaryotic multicellular pathways.</title>
        <authorList>
            <person name="Sheikh S."/>
            <person name="Fu C.-J."/>
            <person name="Brown M.W."/>
            <person name="Baldauf S.L."/>
        </authorList>
    </citation>
    <scope>NUCLEOTIDE SEQUENCE [LARGE SCALE GENOMIC DNA]</scope>
    <source>
        <strain evidence="1 2">ATCC MYA-3509</strain>
    </source>
</reference>
<sequence length="69" mass="8112">MDAWWLEPLELQLTIHGFLLLTWPTKTFTLRGNLCQIYLGTCNPLTYKPLERAKPMPKFQPIMPSEQHL</sequence>
<evidence type="ECO:0000313" key="2">
    <source>
        <dbReference type="Proteomes" id="UP001431209"/>
    </source>
</evidence>
<organism evidence="1 2">
    <name type="scientific">Acrasis kona</name>
    <dbReference type="NCBI Taxonomy" id="1008807"/>
    <lineage>
        <taxon>Eukaryota</taxon>
        <taxon>Discoba</taxon>
        <taxon>Heterolobosea</taxon>
        <taxon>Tetramitia</taxon>
        <taxon>Eutetramitia</taxon>
        <taxon>Acrasidae</taxon>
        <taxon>Acrasis</taxon>
    </lineage>
</organism>
<dbReference type="Proteomes" id="UP001431209">
    <property type="component" value="Unassembled WGS sequence"/>
</dbReference>
<proteinExistence type="predicted"/>
<evidence type="ECO:0000313" key="1">
    <source>
        <dbReference type="EMBL" id="KAL0483269.1"/>
    </source>
</evidence>
<keyword evidence="2" id="KW-1185">Reference proteome</keyword>
<accession>A0AAW2Z2Y9</accession>
<gene>
    <name evidence="1" type="ORF">AKO1_014629</name>
</gene>
<dbReference type="EMBL" id="JAOPGA020000947">
    <property type="protein sequence ID" value="KAL0483269.1"/>
    <property type="molecule type" value="Genomic_DNA"/>
</dbReference>
<comment type="caution">
    <text evidence="1">The sequence shown here is derived from an EMBL/GenBank/DDBJ whole genome shotgun (WGS) entry which is preliminary data.</text>
</comment>
<dbReference type="AlphaFoldDB" id="A0AAW2Z2Y9"/>
<protein>
    <submittedName>
        <fullName evidence="1">Uncharacterized protein</fullName>
    </submittedName>
</protein>
<name>A0AAW2Z2Y9_9EUKA</name>